<keyword evidence="9 10" id="KW-0472">Membrane</keyword>
<sequence length="308" mass="35508">MRICGKPLRKHVPIIVSCVSLLLFVLVLTLHSSTRKVWKFGYAVTIEPDEAGATVSQKPILVCVSSASANRENRDVIRETWGSHPLLRVLFFLGVNIEHQADVIEEARKHADVVQYNFLDTYRNLTLKTASMIHWAHHNRWKQREIVLKVDDDTFLNTRVLEKHLDRFQRPAIYGSVLKDVAPVRDPTSQYYLSWAEYFFPTFPPYLSGALYVLQEGIIGTLYQNMCKLTYLAIEDVYFTGLLADFIGVERIALPQSARLLDVPEYISDRRTAWFYGEVNLDVSALLGVHYVTPELQMKYWKQIKTDP</sequence>
<evidence type="ECO:0000256" key="3">
    <source>
        <dbReference type="ARBA" id="ARBA00022676"/>
    </source>
</evidence>
<dbReference type="GeneID" id="100904065"/>
<dbReference type="RefSeq" id="XP_003738326.1">
    <property type="nucleotide sequence ID" value="XM_003738278.2"/>
</dbReference>
<gene>
    <name evidence="12" type="primary">LOC100904065</name>
</gene>
<proteinExistence type="inferred from homology"/>
<evidence type="ECO:0000313" key="12">
    <source>
        <dbReference type="RefSeq" id="XP_003738326.1"/>
    </source>
</evidence>
<dbReference type="Pfam" id="PF01762">
    <property type="entry name" value="Galactosyl_T"/>
    <property type="match status" value="1"/>
</dbReference>
<evidence type="ECO:0000256" key="2">
    <source>
        <dbReference type="ARBA" id="ARBA00008661"/>
    </source>
</evidence>
<evidence type="ECO:0000256" key="5">
    <source>
        <dbReference type="ARBA" id="ARBA00022692"/>
    </source>
</evidence>
<evidence type="ECO:0000256" key="7">
    <source>
        <dbReference type="ARBA" id="ARBA00022989"/>
    </source>
</evidence>
<dbReference type="Proteomes" id="UP000694867">
    <property type="component" value="Unplaced"/>
</dbReference>
<organism evidence="11 12">
    <name type="scientific">Galendromus occidentalis</name>
    <name type="common">western predatory mite</name>
    <dbReference type="NCBI Taxonomy" id="34638"/>
    <lineage>
        <taxon>Eukaryota</taxon>
        <taxon>Metazoa</taxon>
        <taxon>Ecdysozoa</taxon>
        <taxon>Arthropoda</taxon>
        <taxon>Chelicerata</taxon>
        <taxon>Arachnida</taxon>
        <taxon>Acari</taxon>
        <taxon>Parasitiformes</taxon>
        <taxon>Mesostigmata</taxon>
        <taxon>Gamasina</taxon>
        <taxon>Phytoseioidea</taxon>
        <taxon>Phytoseiidae</taxon>
        <taxon>Typhlodrominae</taxon>
        <taxon>Galendromus</taxon>
    </lineage>
</organism>
<dbReference type="KEGG" id="goe:100904065"/>
<feature type="transmembrane region" description="Helical" evidence="10">
    <location>
        <begin position="12"/>
        <end position="30"/>
    </location>
</feature>
<name>A0AAJ6QN79_9ACAR</name>
<keyword evidence="7 10" id="KW-1133">Transmembrane helix</keyword>
<dbReference type="GO" id="GO:0016758">
    <property type="term" value="F:hexosyltransferase activity"/>
    <property type="evidence" value="ECO:0007669"/>
    <property type="project" value="InterPro"/>
</dbReference>
<comment type="subcellular location">
    <subcellularLocation>
        <location evidence="1 10">Golgi apparatus membrane</location>
        <topology evidence="1 10">Single-pass type II membrane protein</topology>
    </subcellularLocation>
</comment>
<dbReference type="EC" id="2.4.1.-" evidence="10"/>
<evidence type="ECO:0000256" key="8">
    <source>
        <dbReference type="ARBA" id="ARBA00023034"/>
    </source>
</evidence>
<keyword evidence="11" id="KW-1185">Reference proteome</keyword>
<accession>A0AAJ6QN79</accession>
<evidence type="ECO:0000256" key="10">
    <source>
        <dbReference type="RuleBase" id="RU363063"/>
    </source>
</evidence>
<dbReference type="GO" id="GO:0000139">
    <property type="term" value="C:Golgi membrane"/>
    <property type="evidence" value="ECO:0007669"/>
    <property type="project" value="UniProtKB-SubCell"/>
</dbReference>
<evidence type="ECO:0000256" key="1">
    <source>
        <dbReference type="ARBA" id="ARBA00004323"/>
    </source>
</evidence>
<keyword evidence="6 10" id="KW-0735">Signal-anchor</keyword>
<evidence type="ECO:0000256" key="4">
    <source>
        <dbReference type="ARBA" id="ARBA00022679"/>
    </source>
</evidence>
<keyword evidence="8 10" id="KW-0333">Golgi apparatus</keyword>
<evidence type="ECO:0000256" key="9">
    <source>
        <dbReference type="ARBA" id="ARBA00023136"/>
    </source>
</evidence>
<dbReference type="PANTHER" id="PTHR11214">
    <property type="entry name" value="BETA-1,3-N-ACETYLGLUCOSAMINYLTRANSFERASE"/>
    <property type="match status" value="1"/>
</dbReference>
<evidence type="ECO:0000256" key="6">
    <source>
        <dbReference type="ARBA" id="ARBA00022968"/>
    </source>
</evidence>
<keyword evidence="4" id="KW-0808">Transferase</keyword>
<protein>
    <recommendedName>
        <fullName evidence="10">Hexosyltransferase</fullName>
        <ecNumber evidence="10">2.4.1.-</ecNumber>
    </recommendedName>
</protein>
<reference evidence="12" key="1">
    <citation type="submission" date="2025-08" db="UniProtKB">
        <authorList>
            <consortium name="RefSeq"/>
        </authorList>
    </citation>
    <scope>IDENTIFICATION</scope>
</reference>
<dbReference type="AlphaFoldDB" id="A0AAJ6QN79"/>
<dbReference type="Gene3D" id="3.90.550.50">
    <property type="match status" value="1"/>
</dbReference>
<keyword evidence="5 10" id="KW-0812">Transmembrane</keyword>
<dbReference type="InterPro" id="IPR002659">
    <property type="entry name" value="Glyco_trans_31"/>
</dbReference>
<evidence type="ECO:0000313" key="11">
    <source>
        <dbReference type="Proteomes" id="UP000694867"/>
    </source>
</evidence>
<dbReference type="PANTHER" id="PTHR11214:SF3">
    <property type="entry name" value="BETA-1,3-GALACTOSYLTRANSFERASE 6"/>
    <property type="match status" value="1"/>
</dbReference>
<keyword evidence="3 10" id="KW-0328">Glycosyltransferase</keyword>
<dbReference type="GO" id="GO:0006493">
    <property type="term" value="P:protein O-linked glycosylation"/>
    <property type="evidence" value="ECO:0007669"/>
    <property type="project" value="TreeGrafter"/>
</dbReference>
<comment type="similarity">
    <text evidence="2 10">Belongs to the glycosyltransferase 31 family.</text>
</comment>